<dbReference type="EMBL" id="QTSX02000187">
    <property type="protein sequence ID" value="KAJ9087855.1"/>
    <property type="molecule type" value="Genomic_DNA"/>
</dbReference>
<organism evidence="1 2">
    <name type="scientific">Entomophthora muscae</name>
    <dbReference type="NCBI Taxonomy" id="34485"/>
    <lineage>
        <taxon>Eukaryota</taxon>
        <taxon>Fungi</taxon>
        <taxon>Fungi incertae sedis</taxon>
        <taxon>Zoopagomycota</taxon>
        <taxon>Entomophthoromycotina</taxon>
        <taxon>Entomophthoromycetes</taxon>
        <taxon>Entomophthorales</taxon>
        <taxon>Entomophthoraceae</taxon>
        <taxon>Entomophthora</taxon>
    </lineage>
</organism>
<comment type="caution">
    <text evidence="1">The sequence shown here is derived from an EMBL/GenBank/DDBJ whole genome shotgun (WGS) entry which is preliminary data.</text>
</comment>
<protein>
    <submittedName>
        <fullName evidence="1">Uncharacterized protein</fullName>
    </submittedName>
</protein>
<sequence>MGWGKPPSSNKSFEKQTESTPEPANISDEPVFYQLYPTFNHYCVLASPGTLEPVCYDPIKRAREENHSQLSRSSSLSFLDKTFHRPHPPSPILQGLDYTEAPQFVVDNSIPETYPSQVQDEISISICETPESQVHSDISTPSLQNISNPLETPINQKTIKDPWLDGIDFPEASEKHLPASNLLKHKSKVQKNISVQPLANVLDSLTEQPTCKEPWLDDISIHETPESQLTASNILQSKNITMASIRSIAKSPKERSSRKTNTSIIKKTSTLTKSASILDLLNSDDDMPPLKPPLPLPPFYDIDKLGIPSSLCGTSGPKTWLRGPVPSQTTPIARKPNPSKSSPENLFPGHPPELLKTNRILQKMVQVQKNTRQYSKAGTCPRPLREFNRMEFESPNPPPPNSTPGRIGRCRGPPRTPPRNRFQILRKSNPVQRMRSPVTLTKSSPQANLAQPAEVHKGTLSDQQDSSPNPPQCFLKNDWLFNLMKK</sequence>
<gene>
    <name evidence="1" type="ORF">DSO57_1028936</name>
</gene>
<evidence type="ECO:0000313" key="2">
    <source>
        <dbReference type="Proteomes" id="UP001165960"/>
    </source>
</evidence>
<proteinExistence type="predicted"/>
<reference evidence="1" key="1">
    <citation type="submission" date="2022-04" db="EMBL/GenBank/DDBJ databases">
        <title>Genome of the entomopathogenic fungus Entomophthora muscae.</title>
        <authorList>
            <person name="Elya C."/>
            <person name="Lovett B.R."/>
            <person name="Lee E."/>
            <person name="Macias A.M."/>
            <person name="Hajek A.E."/>
            <person name="De Bivort B.L."/>
            <person name="Kasson M.T."/>
            <person name="De Fine Licht H.H."/>
            <person name="Stajich J.E."/>
        </authorList>
    </citation>
    <scope>NUCLEOTIDE SEQUENCE</scope>
    <source>
        <strain evidence="1">Berkeley</strain>
    </source>
</reference>
<evidence type="ECO:0000313" key="1">
    <source>
        <dbReference type="EMBL" id="KAJ9087855.1"/>
    </source>
</evidence>
<keyword evidence="2" id="KW-1185">Reference proteome</keyword>
<dbReference type="Proteomes" id="UP001165960">
    <property type="component" value="Unassembled WGS sequence"/>
</dbReference>
<name>A0ACC2UMA6_9FUNG</name>
<accession>A0ACC2UMA6</accession>